<dbReference type="InterPro" id="IPR043117">
    <property type="entry name" value="Restrct_endonuc_II_SfiI_dom2"/>
</dbReference>
<dbReference type="InterPro" id="IPR043118">
    <property type="entry name" value="Restrct_endonuc_II_SfiI_dom1"/>
</dbReference>
<protein>
    <submittedName>
        <fullName evidence="1">SfiI family type II restriction endonuclease</fullName>
        <ecNumber evidence="1">3.1.21.-</ecNumber>
    </submittedName>
</protein>
<dbReference type="EC" id="3.1.21.-" evidence="1"/>
<keyword evidence="2" id="KW-1185">Reference proteome</keyword>
<sequence>MNQDYRNLTDDEHEAVEKQSLRMIVQALQEYSREAKQIFDNTKAPSKTEVIVLAEDLVQYALEVAETYPINRRYAGFIDYKRIRWLPTPYGLLPQALLVDAKASTENNRETLQQSQLPMNADFISKDVHVTMNAGVEPHLELPDTMNGPLHAVTTSLFVHFYYRDISTTQAPYRELKSIYALAIPHARFKPRYNPDPTTTFFGQGKHSSARDEDPRIRVYFTRLMAMCPWRLQCLNFNGNPYAEPMWRDGLGPTGTITPFAYLGR</sequence>
<comment type="caution">
    <text evidence="1">The sequence shown here is derived from an EMBL/GenBank/DDBJ whole genome shotgun (WGS) entry which is preliminary data.</text>
</comment>
<organism evidence="1 2">
    <name type="scientific">Vogesella aquatica</name>
    <dbReference type="NCBI Taxonomy" id="2984206"/>
    <lineage>
        <taxon>Bacteria</taxon>
        <taxon>Pseudomonadati</taxon>
        <taxon>Pseudomonadota</taxon>
        <taxon>Betaproteobacteria</taxon>
        <taxon>Neisseriales</taxon>
        <taxon>Chromobacteriaceae</taxon>
        <taxon>Vogesella</taxon>
    </lineage>
</organism>
<dbReference type="GO" id="GO:0004519">
    <property type="term" value="F:endonuclease activity"/>
    <property type="evidence" value="ECO:0007669"/>
    <property type="project" value="UniProtKB-KW"/>
</dbReference>
<proteinExistence type="predicted"/>
<dbReference type="EMBL" id="JAQQLF010000002">
    <property type="protein sequence ID" value="MDC7715988.1"/>
    <property type="molecule type" value="Genomic_DNA"/>
</dbReference>
<keyword evidence="1" id="KW-0378">Hydrolase</keyword>
<evidence type="ECO:0000313" key="2">
    <source>
        <dbReference type="Proteomes" id="UP001219956"/>
    </source>
</evidence>
<reference evidence="1 2" key="1">
    <citation type="submission" date="2023-01" db="EMBL/GenBank/DDBJ databases">
        <title>Novel species of the genus Vogesella isolated from rivers.</title>
        <authorList>
            <person name="Lu H."/>
        </authorList>
    </citation>
    <scope>NUCLEOTIDE SEQUENCE [LARGE SCALE GENOMIC DNA]</scope>
    <source>
        <strain evidence="1 2">DC21W</strain>
    </source>
</reference>
<gene>
    <name evidence="1" type="ORF">PQU95_01955</name>
</gene>
<dbReference type="RefSeq" id="WP_272750438.1">
    <property type="nucleotide sequence ID" value="NZ_JAQQLF010000002.1"/>
</dbReference>
<keyword evidence="1" id="KW-0540">Nuclease</keyword>
<keyword evidence="1" id="KW-0255">Endonuclease</keyword>
<dbReference type="Proteomes" id="UP001219956">
    <property type="component" value="Unassembled WGS sequence"/>
</dbReference>
<dbReference type="Pfam" id="PF11487">
    <property type="entry name" value="RestrictionSfiI"/>
    <property type="match status" value="1"/>
</dbReference>
<dbReference type="Gene3D" id="2.40.50.610">
    <property type="entry name" value="Type II restriction enzyme SfiI, DNA-recognition domain"/>
    <property type="match status" value="1"/>
</dbReference>
<evidence type="ECO:0000313" key="1">
    <source>
        <dbReference type="EMBL" id="MDC7715988.1"/>
    </source>
</evidence>
<dbReference type="GO" id="GO:0016787">
    <property type="term" value="F:hydrolase activity"/>
    <property type="evidence" value="ECO:0007669"/>
    <property type="project" value="UniProtKB-KW"/>
</dbReference>
<name>A0ABT5ITU3_9NEIS</name>
<accession>A0ABT5ITU3</accession>
<dbReference type="InterPro" id="IPR021580">
    <property type="entry name" value="Restrct_endonuc_II_SfiI"/>
</dbReference>
<dbReference type="Gene3D" id="3.40.600.40">
    <property type="match status" value="1"/>
</dbReference>